<evidence type="ECO:0000256" key="3">
    <source>
        <dbReference type="ARBA" id="ARBA00023163"/>
    </source>
</evidence>
<keyword evidence="3" id="KW-0804">Transcription</keyword>
<dbReference type="Gene3D" id="1.10.10.10">
    <property type="entry name" value="Winged helix-like DNA-binding domain superfamily/Winged helix DNA-binding domain"/>
    <property type="match status" value="1"/>
</dbReference>
<reference evidence="6" key="1">
    <citation type="journal article" date="2019" name="Int. J. Syst. Evol. Microbiol.">
        <title>The Global Catalogue of Microorganisms (GCM) 10K type strain sequencing project: providing services to taxonomists for standard genome sequencing and annotation.</title>
        <authorList>
            <consortium name="The Broad Institute Genomics Platform"/>
            <consortium name="The Broad Institute Genome Sequencing Center for Infectious Disease"/>
            <person name="Wu L."/>
            <person name="Ma J."/>
        </authorList>
    </citation>
    <scope>NUCLEOTIDE SEQUENCE [LARGE SCALE GENOMIC DNA]</scope>
    <source>
        <strain evidence="6">CGMCC 4.7275</strain>
    </source>
</reference>
<dbReference type="Pfam" id="PF00392">
    <property type="entry name" value="GntR"/>
    <property type="match status" value="1"/>
</dbReference>
<evidence type="ECO:0000259" key="4">
    <source>
        <dbReference type="PROSITE" id="PS50949"/>
    </source>
</evidence>
<keyword evidence="1" id="KW-0805">Transcription regulation</keyword>
<evidence type="ECO:0000256" key="1">
    <source>
        <dbReference type="ARBA" id="ARBA00023015"/>
    </source>
</evidence>
<gene>
    <name evidence="5" type="ORF">GCM10011583_24030</name>
</gene>
<protein>
    <submittedName>
        <fullName evidence="5">GntR family transcriptional regulator</fullName>
    </submittedName>
</protein>
<dbReference type="EMBL" id="BMMV01000006">
    <property type="protein sequence ID" value="GGJ91761.1"/>
    <property type="molecule type" value="Genomic_DNA"/>
</dbReference>
<feature type="domain" description="HTH gntR-type" evidence="4">
    <location>
        <begin position="14"/>
        <end position="81"/>
    </location>
</feature>
<dbReference type="SUPFAM" id="SSF48008">
    <property type="entry name" value="GntR ligand-binding domain-like"/>
    <property type="match status" value="1"/>
</dbReference>
<dbReference type="SMART" id="SM00895">
    <property type="entry name" value="FCD"/>
    <property type="match status" value="1"/>
</dbReference>
<sequence length="242" mass="26086">MSSRFEQAQSESRSQTPVDLVDRVRLAIAHGELLPGQHLVENDLATMFDVSRGAVRSALMVLDSDGLITRSPNRGARVRPISISEAVEITELRAVIEGLCAAKAAQRATAGERAELRGLDARMRAAVEAGDTTAYSSLSETVHQAIREIAAQATAVDVLDRLRYRSVRYQFSVARLPGRPRQGADEHSAIVNAVVAGKADKAEYEMRSHLESVIGALYDLQAHGGLYGVPGSPERAAPLNFS</sequence>
<dbReference type="Pfam" id="PF07729">
    <property type="entry name" value="FCD"/>
    <property type="match status" value="1"/>
</dbReference>
<dbReference type="PROSITE" id="PS50949">
    <property type="entry name" value="HTH_GNTR"/>
    <property type="match status" value="1"/>
</dbReference>
<keyword evidence="6" id="KW-1185">Reference proteome</keyword>
<dbReference type="InterPro" id="IPR036388">
    <property type="entry name" value="WH-like_DNA-bd_sf"/>
</dbReference>
<evidence type="ECO:0000313" key="5">
    <source>
        <dbReference type="EMBL" id="GGJ91761.1"/>
    </source>
</evidence>
<dbReference type="InterPro" id="IPR000524">
    <property type="entry name" value="Tscrpt_reg_HTH_GntR"/>
</dbReference>
<dbReference type="InterPro" id="IPR008920">
    <property type="entry name" value="TF_FadR/GntR_C"/>
</dbReference>
<evidence type="ECO:0000256" key="2">
    <source>
        <dbReference type="ARBA" id="ARBA00023125"/>
    </source>
</evidence>
<dbReference type="SUPFAM" id="SSF46785">
    <property type="entry name" value="Winged helix' DNA-binding domain"/>
    <property type="match status" value="1"/>
</dbReference>
<evidence type="ECO:0000313" key="6">
    <source>
        <dbReference type="Proteomes" id="UP000660265"/>
    </source>
</evidence>
<dbReference type="PANTHER" id="PTHR43537:SF24">
    <property type="entry name" value="GLUCONATE OPERON TRANSCRIPTIONAL REPRESSOR"/>
    <property type="match status" value="1"/>
</dbReference>
<dbReference type="Proteomes" id="UP000660265">
    <property type="component" value="Unassembled WGS sequence"/>
</dbReference>
<dbReference type="SMART" id="SM00345">
    <property type="entry name" value="HTH_GNTR"/>
    <property type="match status" value="1"/>
</dbReference>
<organism evidence="5 6">
    <name type="scientific">Streptomyces camponoticapitis</name>
    <dbReference type="NCBI Taxonomy" id="1616125"/>
    <lineage>
        <taxon>Bacteria</taxon>
        <taxon>Bacillati</taxon>
        <taxon>Actinomycetota</taxon>
        <taxon>Actinomycetes</taxon>
        <taxon>Kitasatosporales</taxon>
        <taxon>Streptomycetaceae</taxon>
        <taxon>Streptomyces</taxon>
    </lineage>
</organism>
<proteinExistence type="predicted"/>
<keyword evidence="2" id="KW-0238">DNA-binding</keyword>
<name>A0ABQ2E358_9ACTN</name>
<accession>A0ABQ2E358</accession>
<dbReference type="InterPro" id="IPR011711">
    <property type="entry name" value="GntR_C"/>
</dbReference>
<dbReference type="CDD" id="cd07377">
    <property type="entry name" value="WHTH_GntR"/>
    <property type="match status" value="1"/>
</dbReference>
<dbReference type="Gene3D" id="1.20.120.530">
    <property type="entry name" value="GntR ligand-binding domain-like"/>
    <property type="match status" value="1"/>
</dbReference>
<dbReference type="InterPro" id="IPR036390">
    <property type="entry name" value="WH_DNA-bd_sf"/>
</dbReference>
<dbReference type="PANTHER" id="PTHR43537">
    <property type="entry name" value="TRANSCRIPTIONAL REGULATOR, GNTR FAMILY"/>
    <property type="match status" value="1"/>
</dbReference>
<comment type="caution">
    <text evidence="5">The sequence shown here is derived from an EMBL/GenBank/DDBJ whole genome shotgun (WGS) entry which is preliminary data.</text>
</comment>
<dbReference type="RefSeq" id="WP_189107385.1">
    <property type="nucleotide sequence ID" value="NZ_BMMV01000006.1"/>
</dbReference>